<reference evidence="1 2" key="1">
    <citation type="journal article" date="2019" name="Genome Biol. Evol.">
        <title>Insights into the evolution of the New World diploid cottons (Gossypium, subgenus Houzingenia) based on genome sequencing.</title>
        <authorList>
            <person name="Grover C.E."/>
            <person name="Arick M.A. 2nd"/>
            <person name="Thrash A."/>
            <person name="Conover J.L."/>
            <person name="Sanders W.S."/>
            <person name="Peterson D.G."/>
            <person name="Frelichowski J.E."/>
            <person name="Scheffler J.A."/>
            <person name="Scheffler B.E."/>
            <person name="Wendel J.F."/>
        </authorList>
    </citation>
    <scope>NUCLEOTIDE SEQUENCE [LARGE SCALE GENOMIC DNA]</scope>
    <source>
        <strain evidence="1">1</strain>
        <tissue evidence="1">Leaf</tissue>
    </source>
</reference>
<dbReference type="Proteomes" id="UP000593576">
    <property type="component" value="Unassembled WGS sequence"/>
</dbReference>
<proteinExistence type="predicted"/>
<organism evidence="1 2">
    <name type="scientific">Gossypium schwendimanii</name>
    <name type="common">Cotton</name>
    <dbReference type="NCBI Taxonomy" id="34291"/>
    <lineage>
        <taxon>Eukaryota</taxon>
        <taxon>Viridiplantae</taxon>
        <taxon>Streptophyta</taxon>
        <taxon>Embryophyta</taxon>
        <taxon>Tracheophyta</taxon>
        <taxon>Spermatophyta</taxon>
        <taxon>Magnoliopsida</taxon>
        <taxon>eudicotyledons</taxon>
        <taxon>Gunneridae</taxon>
        <taxon>Pentapetalae</taxon>
        <taxon>rosids</taxon>
        <taxon>malvids</taxon>
        <taxon>Malvales</taxon>
        <taxon>Malvaceae</taxon>
        <taxon>Malvoideae</taxon>
        <taxon>Gossypium</taxon>
    </lineage>
</organism>
<evidence type="ECO:0000313" key="2">
    <source>
        <dbReference type="Proteomes" id="UP000593576"/>
    </source>
</evidence>
<evidence type="ECO:0000313" key="1">
    <source>
        <dbReference type="EMBL" id="MBA0875539.1"/>
    </source>
</evidence>
<dbReference type="AlphaFoldDB" id="A0A7J9MYV5"/>
<dbReference type="OrthoDB" id="10471447at2759"/>
<comment type="caution">
    <text evidence="1">The sequence shown here is derived from an EMBL/GenBank/DDBJ whole genome shotgun (WGS) entry which is preliminary data.</text>
</comment>
<name>A0A7J9MYV5_GOSSC</name>
<accession>A0A7J9MYV5</accession>
<protein>
    <submittedName>
        <fullName evidence="1">Uncharacterized protein</fullName>
    </submittedName>
</protein>
<sequence>MGVVRDSAGEWLVDFTTGVEGLDFRAVEIESDDALLIEVVRNGCASNNDSSE</sequence>
<gene>
    <name evidence="1" type="ORF">Goshw_016567</name>
</gene>
<dbReference type="EMBL" id="JABFAF010033603">
    <property type="protein sequence ID" value="MBA0875539.1"/>
    <property type="molecule type" value="Genomic_DNA"/>
</dbReference>
<feature type="non-terminal residue" evidence="1">
    <location>
        <position position="52"/>
    </location>
</feature>
<keyword evidence="2" id="KW-1185">Reference proteome</keyword>